<evidence type="ECO:0000313" key="2">
    <source>
        <dbReference type="EMBL" id="OTA16760.1"/>
    </source>
</evidence>
<dbReference type="Proteomes" id="UP000194204">
    <property type="component" value="Unassembled WGS sequence"/>
</dbReference>
<comment type="caution">
    <text evidence="2">The sequence shown here is derived from an EMBL/GenBank/DDBJ whole genome shotgun (WGS) entry which is preliminary data.</text>
</comment>
<keyword evidence="1" id="KW-0472">Membrane</keyword>
<protein>
    <submittedName>
        <fullName evidence="2">Uncharacterized protein</fullName>
    </submittedName>
</protein>
<evidence type="ECO:0000256" key="1">
    <source>
        <dbReference type="SAM" id="Phobius"/>
    </source>
</evidence>
<dbReference type="EMBL" id="MUBK01000039">
    <property type="protein sequence ID" value="OTA16760.1"/>
    <property type="molecule type" value="Genomic_DNA"/>
</dbReference>
<keyword evidence="1" id="KW-1133">Transmembrane helix</keyword>
<reference evidence="2 3" key="1">
    <citation type="submission" date="2017-01" db="EMBL/GenBank/DDBJ databases">
        <title>Deconstructing symbiosis and pathogenesis requirements using a combined genomic-metabolomic approach.</title>
        <authorList>
            <person name="Tobias N.J."/>
            <person name="Wolff H."/>
            <person name="Djahanschiri B."/>
            <person name="Ebersberger I."/>
            <person name="Bode H.B."/>
        </authorList>
    </citation>
    <scope>NUCLEOTIDE SEQUENCE [LARGE SCALE GENOMIC DNA]</scope>
    <source>
        <strain evidence="2 3">DSM 4764</strain>
    </source>
</reference>
<sequence>MGSLKDYVDIKKLVITVIVVVFLLYCAISGNITGGNLLGGNGIPTREKILATYPMFEALNKIDPDKFESLYKELESIPQVWHKSEANKAESNEAILKFIASINVWFGSNISTLLNSSSDEAVNKYGSHLIKSLSILLKNDPTGLQCFNTVYPGVIGELDVFKLKDDIKGIAYERNYLNSIADSIARHDKIDRLPVEQIEEALSIINDKLVEKYGDAYYIEDPQELAKQPSLVCRKTLDLLREVLALDPHLSAEILRYMNEPE</sequence>
<dbReference type="RefSeq" id="WP_086114044.1">
    <property type="nucleotide sequence ID" value="NZ_CAWNHF010000144.1"/>
</dbReference>
<evidence type="ECO:0000313" key="3">
    <source>
        <dbReference type="Proteomes" id="UP000194204"/>
    </source>
</evidence>
<feature type="transmembrane region" description="Helical" evidence="1">
    <location>
        <begin position="12"/>
        <end position="32"/>
    </location>
</feature>
<organism evidence="2 3">
    <name type="scientific">Xenorhabdus beddingii</name>
    <dbReference type="NCBI Taxonomy" id="40578"/>
    <lineage>
        <taxon>Bacteria</taxon>
        <taxon>Pseudomonadati</taxon>
        <taxon>Pseudomonadota</taxon>
        <taxon>Gammaproteobacteria</taxon>
        <taxon>Enterobacterales</taxon>
        <taxon>Morganellaceae</taxon>
        <taxon>Xenorhabdus</taxon>
    </lineage>
</organism>
<dbReference type="OrthoDB" id="6443955at2"/>
<proteinExistence type="predicted"/>
<accession>A0A1Y2SDC8</accession>
<gene>
    <name evidence="2" type="ORF">Xbed_03423</name>
</gene>
<name>A0A1Y2SDC8_9GAMM</name>
<keyword evidence="3" id="KW-1185">Reference proteome</keyword>
<keyword evidence="1" id="KW-0812">Transmembrane</keyword>
<dbReference type="AlphaFoldDB" id="A0A1Y2SDC8"/>